<name>A0A420WMC3_9PROT</name>
<keyword evidence="9" id="KW-1185">Reference proteome</keyword>
<evidence type="ECO:0000313" key="8">
    <source>
        <dbReference type="EMBL" id="RKQ72157.1"/>
    </source>
</evidence>
<proteinExistence type="inferred from homology"/>
<dbReference type="Pfam" id="PF22692">
    <property type="entry name" value="LlgE_F_G_D1"/>
    <property type="match status" value="1"/>
</dbReference>
<dbReference type="GO" id="GO:0009425">
    <property type="term" value="C:bacterial-type flagellum basal body"/>
    <property type="evidence" value="ECO:0007669"/>
    <property type="project" value="UniProtKB-SubCell"/>
</dbReference>
<dbReference type="InterPro" id="IPR037925">
    <property type="entry name" value="FlgE/F/G-like"/>
</dbReference>
<evidence type="ECO:0000313" key="9">
    <source>
        <dbReference type="Proteomes" id="UP000282211"/>
    </source>
</evidence>
<dbReference type="RefSeq" id="WP_121100120.1">
    <property type="nucleotide sequence ID" value="NZ_RBII01000001.1"/>
</dbReference>
<evidence type="ECO:0000256" key="1">
    <source>
        <dbReference type="ARBA" id="ARBA00004117"/>
    </source>
</evidence>
<evidence type="ECO:0000256" key="4">
    <source>
        <dbReference type="RuleBase" id="RU362116"/>
    </source>
</evidence>
<evidence type="ECO:0000259" key="6">
    <source>
        <dbReference type="Pfam" id="PF06429"/>
    </source>
</evidence>
<dbReference type="EMBL" id="RBII01000001">
    <property type="protein sequence ID" value="RKQ72157.1"/>
    <property type="molecule type" value="Genomic_DNA"/>
</dbReference>
<dbReference type="Pfam" id="PF00460">
    <property type="entry name" value="Flg_bb_rod"/>
    <property type="match status" value="1"/>
</dbReference>
<evidence type="ECO:0000256" key="3">
    <source>
        <dbReference type="ARBA" id="ARBA00023143"/>
    </source>
</evidence>
<protein>
    <submittedName>
        <fullName evidence="8">Flagellar basal-body rod protein FlgF</fullName>
    </submittedName>
</protein>
<evidence type="ECO:0000259" key="7">
    <source>
        <dbReference type="Pfam" id="PF22692"/>
    </source>
</evidence>
<dbReference type="PANTHER" id="PTHR30435">
    <property type="entry name" value="FLAGELLAR PROTEIN"/>
    <property type="match status" value="1"/>
</dbReference>
<evidence type="ECO:0000256" key="2">
    <source>
        <dbReference type="ARBA" id="ARBA00009677"/>
    </source>
</evidence>
<accession>A0A420WMC3</accession>
<keyword evidence="8" id="KW-0966">Cell projection</keyword>
<dbReference type="GO" id="GO:0071978">
    <property type="term" value="P:bacterial-type flagellum-dependent swarming motility"/>
    <property type="evidence" value="ECO:0007669"/>
    <property type="project" value="TreeGrafter"/>
</dbReference>
<dbReference type="SUPFAM" id="SSF117143">
    <property type="entry name" value="Flagellar hook protein flgE"/>
    <property type="match status" value="1"/>
</dbReference>
<dbReference type="InterPro" id="IPR053967">
    <property type="entry name" value="LlgE_F_G-like_D1"/>
</dbReference>
<feature type="domain" description="Flagellar hook protein FlgE/F/G-like D1" evidence="7">
    <location>
        <begin position="88"/>
        <end position="154"/>
    </location>
</feature>
<feature type="domain" description="Flagellar basal-body/hook protein C-terminal" evidence="6">
    <location>
        <begin position="195"/>
        <end position="239"/>
    </location>
</feature>
<keyword evidence="8" id="KW-0282">Flagellum</keyword>
<gene>
    <name evidence="8" type="ORF">DES40_1494</name>
</gene>
<dbReference type="PANTHER" id="PTHR30435:SF19">
    <property type="entry name" value="FLAGELLAR BASAL-BODY ROD PROTEIN FLGG"/>
    <property type="match status" value="1"/>
</dbReference>
<dbReference type="AlphaFoldDB" id="A0A420WMC3"/>
<keyword evidence="8" id="KW-0969">Cilium</keyword>
<keyword evidence="3 4" id="KW-0975">Bacterial flagellum</keyword>
<dbReference type="InParanoid" id="A0A420WMC3"/>
<dbReference type="NCBIfam" id="TIGR03506">
    <property type="entry name" value="FlgEFG_subfam"/>
    <property type="match status" value="1"/>
</dbReference>
<dbReference type="InterPro" id="IPR019776">
    <property type="entry name" value="Flagellar_basal_body_rod_CS"/>
</dbReference>
<evidence type="ECO:0000259" key="5">
    <source>
        <dbReference type="Pfam" id="PF00460"/>
    </source>
</evidence>
<dbReference type="Pfam" id="PF06429">
    <property type="entry name" value="Flg_bbr_C"/>
    <property type="match status" value="1"/>
</dbReference>
<dbReference type="InterPro" id="IPR010930">
    <property type="entry name" value="Flg_bb/hook_C_dom"/>
</dbReference>
<feature type="domain" description="Flagellar basal body rod protein N-terminal" evidence="5">
    <location>
        <begin position="6"/>
        <end position="35"/>
    </location>
</feature>
<dbReference type="OrthoDB" id="9804559at2"/>
<dbReference type="InterPro" id="IPR020013">
    <property type="entry name" value="Flagellar_FlgE/F/G"/>
</dbReference>
<reference evidence="8 9" key="1">
    <citation type="submission" date="2018-10" db="EMBL/GenBank/DDBJ databases">
        <title>Genomic Encyclopedia of Type Strains, Phase IV (KMG-IV): sequencing the most valuable type-strain genomes for metagenomic binning, comparative biology and taxonomic classification.</title>
        <authorList>
            <person name="Goeker M."/>
        </authorList>
    </citation>
    <scope>NUCLEOTIDE SEQUENCE [LARGE SCALE GENOMIC DNA]</scope>
    <source>
        <strain evidence="8 9">DSM 22008</strain>
    </source>
</reference>
<comment type="similarity">
    <text evidence="2 4">Belongs to the flagella basal body rod proteins family.</text>
</comment>
<sequence length="245" mass="26323">MGDFSYIAISRQSGLMKEMSLVANNMANSDTVGYKRQGAIFAEHIAAIGSTNQSGSPEHSLSMGHLAAHSPDFGAGSMRPTGGSLDIAIEGEGFFMVNVDGQTQLTRAGNFMTDAEGRLINVDGNAVLDSAEGEIQIPIDAGEIFIAEDGSISANGVELGRIGVATADPQTLSRQGNNNYVAREGFAPSEFTLVRQGYLEDSNVDPMTEISRMIEVQRYYDAGQKIFDMEDDRIKQVISTIRQIS</sequence>
<comment type="subcellular location">
    <subcellularLocation>
        <location evidence="1 4">Bacterial flagellum basal body</location>
    </subcellularLocation>
</comment>
<comment type="caution">
    <text evidence="8">The sequence shown here is derived from an EMBL/GenBank/DDBJ whole genome shotgun (WGS) entry which is preliminary data.</text>
</comment>
<organism evidence="8 9">
    <name type="scientific">Litorimonas taeanensis</name>
    <dbReference type="NCBI Taxonomy" id="568099"/>
    <lineage>
        <taxon>Bacteria</taxon>
        <taxon>Pseudomonadati</taxon>
        <taxon>Pseudomonadota</taxon>
        <taxon>Alphaproteobacteria</taxon>
        <taxon>Maricaulales</taxon>
        <taxon>Robiginitomaculaceae</taxon>
    </lineage>
</organism>
<dbReference type="Proteomes" id="UP000282211">
    <property type="component" value="Unassembled WGS sequence"/>
</dbReference>
<dbReference type="InterPro" id="IPR001444">
    <property type="entry name" value="Flag_bb_rod_N"/>
</dbReference>
<dbReference type="PROSITE" id="PS00588">
    <property type="entry name" value="FLAGELLA_BB_ROD"/>
    <property type="match status" value="1"/>
</dbReference>